<protein>
    <submittedName>
        <fullName evidence="2">SFRICE_033109</fullName>
    </submittedName>
</protein>
<evidence type="ECO:0000256" key="1">
    <source>
        <dbReference type="SAM" id="MobiDB-lite"/>
    </source>
</evidence>
<organism evidence="2">
    <name type="scientific">Spodoptera frugiperda</name>
    <name type="common">Fall armyworm</name>
    <dbReference type="NCBI Taxonomy" id="7108"/>
    <lineage>
        <taxon>Eukaryota</taxon>
        <taxon>Metazoa</taxon>
        <taxon>Ecdysozoa</taxon>
        <taxon>Arthropoda</taxon>
        <taxon>Hexapoda</taxon>
        <taxon>Insecta</taxon>
        <taxon>Pterygota</taxon>
        <taxon>Neoptera</taxon>
        <taxon>Endopterygota</taxon>
        <taxon>Lepidoptera</taxon>
        <taxon>Glossata</taxon>
        <taxon>Ditrysia</taxon>
        <taxon>Noctuoidea</taxon>
        <taxon>Noctuidae</taxon>
        <taxon>Amphipyrinae</taxon>
        <taxon>Spodoptera</taxon>
    </lineage>
</organism>
<feature type="region of interest" description="Disordered" evidence="1">
    <location>
        <begin position="1"/>
        <end position="59"/>
    </location>
</feature>
<sequence length="110" mass="10310">MGTPMTTGSAGTGAVSTTWTGSGAVSTTWTGSGATSTTWTGSGADSTTCTGVGTTAGPTATGLTSAEALLMFRMIWTRGVPVAISAGAGATTAGPGTMGSSATTPPSGRG</sequence>
<name>A0A2H1VP56_SPOFR</name>
<accession>A0A2H1VP56</accession>
<dbReference type="EMBL" id="ODYU01003609">
    <property type="protein sequence ID" value="SOQ42588.1"/>
    <property type="molecule type" value="Genomic_DNA"/>
</dbReference>
<reference evidence="2" key="1">
    <citation type="submission" date="2016-07" db="EMBL/GenBank/DDBJ databases">
        <authorList>
            <person name="Bretaudeau A."/>
        </authorList>
    </citation>
    <scope>NUCLEOTIDE SEQUENCE</scope>
    <source>
        <strain evidence="2">Rice</strain>
        <tissue evidence="2">Whole body</tissue>
    </source>
</reference>
<feature type="region of interest" description="Disordered" evidence="1">
    <location>
        <begin position="87"/>
        <end position="110"/>
    </location>
</feature>
<gene>
    <name evidence="2" type="ORF">SFRICE_033109</name>
</gene>
<evidence type="ECO:0000313" key="2">
    <source>
        <dbReference type="EMBL" id="SOQ42588.1"/>
    </source>
</evidence>
<proteinExistence type="predicted"/>
<dbReference type="AlphaFoldDB" id="A0A2H1VP56"/>